<dbReference type="InterPro" id="IPR011004">
    <property type="entry name" value="Trimer_LpxA-like_sf"/>
</dbReference>
<feature type="compositionally biased region" description="Basic residues" evidence="1">
    <location>
        <begin position="536"/>
        <end position="546"/>
    </location>
</feature>
<evidence type="ECO:0000256" key="1">
    <source>
        <dbReference type="SAM" id="MobiDB-lite"/>
    </source>
</evidence>
<keyword evidence="2" id="KW-0812">Transmembrane</keyword>
<feature type="transmembrane region" description="Helical" evidence="2">
    <location>
        <begin position="389"/>
        <end position="414"/>
    </location>
</feature>
<dbReference type="Gene3D" id="2.160.10.10">
    <property type="entry name" value="Hexapeptide repeat proteins"/>
    <property type="match status" value="1"/>
</dbReference>
<evidence type="ECO:0000313" key="3">
    <source>
        <dbReference type="EMBL" id="GAF43330.1"/>
    </source>
</evidence>
<organism evidence="3 4">
    <name type="scientific">Rhodococcus wratislaviensis NBRC 100605</name>
    <dbReference type="NCBI Taxonomy" id="1219028"/>
    <lineage>
        <taxon>Bacteria</taxon>
        <taxon>Bacillati</taxon>
        <taxon>Actinomycetota</taxon>
        <taxon>Actinomycetes</taxon>
        <taxon>Mycobacteriales</taxon>
        <taxon>Nocardiaceae</taxon>
        <taxon>Rhodococcus</taxon>
    </lineage>
</organism>
<keyword evidence="4" id="KW-1185">Reference proteome</keyword>
<name>X0QXI1_RHOWR</name>
<feature type="compositionally biased region" description="Basic residues" evidence="1">
    <location>
        <begin position="516"/>
        <end position="528"/>
    </location>
</feature>
<feature type="region of interest" description="Disordered" evidence="1">
    <location>
        <begin position="508"/>
        <end position="557"/>
    </location>
</feature>
<gene>
    <name evidence="3" type="ORF">RW1_006_02290</name>
</gene>
<sequence length="585" mass="62586">MPTGARVLLRTLRPGTYPRGGSEHLRIWVAERLIEASGAANLSGATWMVYFARALGANIGRRVDLHTLPPVTGMIDLGEGCSIEPETDLSGYWIDGDVIHVGSIPIGAGASVGARSTLYPGARIGAHAEVAPGSAGTGKVTAGQRWAGSPAVKVGKAVPMLPAATVLTLVVFAGMTVVAVRLLGLGLREGYHPVRSRIGWQAWSTERLMDSARTFLLPLYASLLTPLLVAVARRQGREEHRNLDGSGPPEVHHCRGRCVPRRRHHGRGLRTRRRLAAHRARQDRQARVLGNSGITGPGRTVPKNGLVAVLSATPDKKGKSGSSWLGSPPVRLRRSATEAAASRTFDPPTRLRVARAIIETCRLIPMIVTFGIGLGVLVALEAFAGSLGFVWAALLSGLVLLVAGAVAGGIAAAAKWIVVGRIGVVEHPLWSSFVWRNEVSDAFVETVAAPWFARAATGTAVLNLWLRAMGVSIGRGVWCETYWLPEADLVTLGDGATVSRGCVVQPTCSTTEHEHGHRHPRRRRHPRPAQRGTARLGHRPRRHRRAGVSGDAWGPRARLDPLAGQPIAPELCSGRWPLSQAPLRV</sequence>
<keyword evidence="2" id="KW-0472">Membrane</keyword>
<evidence type="ECO:0000313" key="4">
    <source>
        <dbReference type="Proteomes" id="UP000019491"/>
    </source>
</evidence>
<dbReference type="SUPFAM" id="SSF51161">
    <property type="entry name" value="Trimeric LpxA-like enzymes"/>
    <property type="match status" value="1"/>
</dbReference>
<dbReference type="EMBL" id="BAWF01000006">
    <property type="protein sequence ID" value="GAF43330.1"/>
    <property type="molecule type" value="Genomic_DNA"/>
</dbReference>
<dbReference type="Proteomes" id="UP000019491">
    <property type="component" value="Unassembled WGS sequence"/>
</dbReference>
<comment type="caution">
    <text evidence="3">The sequence shown here is derived from an EMBL/GenBank/DDBJ whole genome shotgun (WGS) entry which is preliminary data.</text>
</comment>
<feature type="transmembrane region" description="Helical" evidence="2">
    <location>
        <begin position="363"/>
        <end position="383"/>
    </location>
</feature>
<feature type="transmembrane region" description="Helical" evidence="2">
    <location>
        <begin position="163"/>
        <end position="183"/>
    </location>
</feature>
<accession>X0QXI1</accession>
<reference evidence="3 4" key="1">
    <citation type="submission" date="2014-02" db="EMBL/GenBank/DDBJ databases">
        <title>Whole genome shotgun sequence of Rhodococcus wratislaviensis NBRC 100605.</title>
        <authorList>
            <person name="Hosoyama A."/>
            <person name="Tsuchikane K."/>
            <person name="Yoshida I."/>
            <person name="Ohji S."/>
            <person name="Ichikawa N."/>
            <person name="Yamazoe A."/>
            <person name="Fujita N."/>
        </authorList>
    </citation>
    <scope>NUCLEOTIDE SEQUENCE [LARGE SCALE GENOMIC DNA]</scope>
    <source>
        <strain evidence="3 4">NBRC 100605</strain>
    </source>
</reference>
<protein>
    <recommendedName>
        <fullName evidence="5">Non-ribosomal peptide synthetase</fullName>
    </recommendedName>
</protein>
<evidence type="ECO:0008006" key="5">
    <source>
        <dbReference type="Google" id="ProtNLM"/>
    </source>
</evidence>
<dbReference type="AlphaFoldDB" id="X0QXI1"/>
<keyword evidence="2" id="KW-1133">Transmembrane helix</keyword>
<evidence type="ECO:0000256" key="2">
    <source>
        <dbReference type="SAM" id="Phobius"/>
    </source>
</evidence>
<proteinExistence type="predicted"/>